<organism evidence="2 3">
    <name type="scientific">Anopheles atroparvus</name>
    <name type="common">European mosquito</name>
    <dbReference type="NCBI Taxonomy" id="41427"/>
    <lineage>
        <taxon>Eukaryota</taxon>
        <taxon>Metazoa</taxon>
        <taxon>Ecdysozoa</taxon>
        <taxon>Arthropoda</taxon>
        <taxon>Hexapoda</taxon>
        <taxon>Insecta</taxon>
        <taxon>Pterygota</taxon>
        <taxon>Neoptera</taxon>
        <taxon>Endopterygota</taxon>
        <taxon>Diptera</taxon>
        <taxon>Nematocera</taxon>
        <taxon>Culicoidea</taxon>
        <taxon>Culicidae</taxon>
        <taxon>Anophelinae</taxon>
        <taxon>Anopheles</taxon>
    </lineage>
</organism>
<dbReference type="AlphaFoldDB" id="A0AAG5DCI7"/>
<evidence type="ECO:0000313" key="3">
    <source>
        <dbReference type="Proteomes" id="UP000075880"/>
    </source>
</evidence>
<feature type="compositionally biased region" description="Basic and acidic residues" evidence="1">
    <location>
        <begin position="93"/>
        <end position="105"/>
    </location>
</feature>
<dbReference type="EnsemblMetazoa" id="ENSAATROPT009416">
    <property type="protein sequence ID" value="ENSAATROPP008514"/>
    <property type="gene ID" value="ENSAATROPG007675"/>
</dbReference>
<keyword evidence="3" id="KW-1185">Reference proteome</keyword>
<evidence type="ECO:0000313" key="2">
    <source>
        <dbReference type="EnsemblMetazoa" id="ENSAATROPP008514"/>
    </source>
</evidence>
<evidence type="ECO:0000256" key="1">
    <source>
        <dbReference type="SAM" id="MobiDB-lite"/>
    </source>
</evidence>
<sequence length="118" mass="13350">GVSSSGDKNPWPFLAPCTLGSLRGHLLYCLFSLCKQPPKNTRNTEKAKAEELSRVRPTDRLIATPCYTPDRPRTRRCQASNIHTRTHTYTLGQEKEGRKEKERLPKQPTGSRYAVPIS</sequence>
<accession>A0AAG5DCI7</accession>
<protein>
    <submittedName>
        <fullName evidence="2">Uncharacterized protein</fullName>
    </submittedName>
</protein>
<dbReference type="Proteomes" id="UP000075880">
    <property type="component" value="Unassembled WGS sequence"/>
</dbReference>
<proteinExistence type="predicted"/>
<feature type="region of interest" description="Disordered" evidence="1">
    <location>
        <begin position="89"/>
        <end position="118"/>
    </location>
</feature>
<name>A0AAG5DCI7_ANOAO</name>
<reference evidence="2" key="1">
    <citation type="submission" date="2024-04" db="UniProtKB">
        <authorList>
            <consortium name="EnsemblMetazoa"/>
        </authorList>
    </citation>
    <scope>IDENTIFICATION</scope>
    <source>
        <strain evidence="2">EBRO</strain>
    </source>
</reference>